<evidence type="ECO:0000313" key="1">
    <source>
        <dbReference type="EMBL" id="MDJ1172243.1"/>
    </source>
</evidence>
<dbReference type="SUPFAM" id="SSF143011">
    <property type="entry name" value="RelE-like"/>
    <property type="match status" value="1"/>
</dbReference>
<dbReference type="Proteomes" id="UP001235303">
    <property type="component" value="Unassembled WGS sequence"/>
</dbReference>
<keyword evidence="2" id="KW-1185">Reference proteome</keyword>
<evidence type="ECO:0000313" key="2">
    <source>
        <dbReference type="Proteomes" id="UP001235303"/>
    </source>
</evidence>
<dbReference type="EMBL" id="JAQOSP010000147">
    <property type="protein sequence ID" value="MDJ1172243.1"/>
    <property type="molecule type" value="Genomic_DNA"/>
</dbReference>
<organism evidence="1 2">
    <name type="scientific">Roseofilum acuticapitatum BLCC-M154</name>
    <dbReference type="NCBI Taxonomy" id="3022444"/>
    <lineage>
        <taxon>Bacteria</taxon>
        <taxon>Bacillati</taxon>
        <taxon>Cyanobacteriota</taxon>
        <taxon>Cyanophyceae</taxon>
        <taxon>Desertifilales</taxon>
        <taxon>Desertifilaceae</taxon>
        <taxon>Roseofilum</taxon>
        <taxon>Roseofilum acuticapitatum</taxon>
    </lineage>
</organism>
<protein>
    <submittedName>
        <fullName evidence="1">Type II toxin-antitoxin system RelE/ParE family toxin</fullName>
    </submittedName>
</protein>
<proteinExistence type="predicted"/>
<name>A0ABT7AZA0_9CYAN</name>
<gene>
    <name evidence="1" type="ORF">PMG71_22695</name>
</gene>
<dbReference type="RefSeq" id="WP_283755991.1">
    <property type="nucleotide sequence ID" value="NZ_JAQOSP010000147.1"/>
</dbReference>
<accession>A0ABT7AZA0</accession>
<dbReference type="Gene3D" id="3.30.2310.20">
    <property type="entry name" value="RelE-like"/>
    <property type="match status" value="1"/>
</dbReference>
<comment type="caution">
    <text evidence="1">The sequence shown here is derived from an EMBL/GenBank/DDBJ whole genome shotgun (WGS) entry which is preliminary data.</text>
</comment>
<sequence length="99" mass="11660">MAFELEFTPDAWEHLQGFTARDRNIILEAISTQLCYEPNLETRNRKPLQDNPLATWELRVGKFRVFYDIEDNSVKIVYIIAIGFKDHNKLFIGTEEIEL</sequence>
<dbReference type="InterPro" id="IPR035093">
    <property type="entry name" value="RelE/ParE_toxin_dom_sf"/>
</dbReference>
<reference evidence="1 2" key="1">
    <citation type="submission" date="2023-01" db="EMBL/GenBank/DDBJ databases">
        <title>Novel diversity within Roseofilum (Cyanobacteria; Desertifilaceae) from marine benthic mats with descriptions of four novel species.</title>
        <authorList>
            <person name="Wang Y."/>
            <person name="Berthold D.E."/>
            <person name="Hu J."/>
            <person name="Lefler F.W."/>
            <person name="Laughinghouse H.D. IV."/>
        </authorList>
    </citation>
    <scope>NUCLEOTIDE SEQUENCE [LARGE SCALE GENOMIC DNA]</scope>
    <source>
        <strain evidence="1 2">BLCC-M154</strain>
    </source>
</reference>